<dbReference type="EMBL" id="SRLO01000854">
    <property type="protein sequence ID" value="TNN45300.1"/>
    <property type="molecule type" value="Genomic_DNA"/>
</dbReference>
<accession>A0A4Z2FWL3</accession>
<reference evidence="2 3" key="1">
    <citation type="submission" date="2019-03" db="EMBL/GenBank/DDBJ databases">
        <title>First draft genome of Liparis tanakae, snailfish: a comprehensive survey of snailfish specific genes.</title>
        <authorList>
            <person name="Kim W."/>
            <person name="Song I."/>
            <person name="Jeong J.-H."/>
            <person name="Kim D."/>
            <person name="Kim S."/>
            <person name="Ryu S."/>
            <person name="Song J.Y."/>
            <person name="Lee S.K."/>
        </authorList>
    </citation>
    <scope>NUCLEOTIDE SEQUENCE [LARGE SCALE GENOMIC DNA]</scope>
    <source>
        <tissue evidence="2">Muscle</tissue>
    </source>
</reference>
<dbReference type="AlphaFoldDB" id="A0A4Z2FWL3"/>
<evidence type="ECO:0000256" key="1">
    <source>
        <dbReference type="SAM" id="MobiDB-lite"/>
    </source>
</evidence>
<organism evidence="2 3">
    <name type="scientific">Liparis tanakae</name>
    <name type="common">Tanaka's snailfish</name>
    <dbReference type="NCBI Taxonomy" id="230148"/>
    <lineage>
        <taxon>Eukaryota</taxon>
        <taxon>Metazoa</taxon>
        <taxon>Chordata</taxon>
        <taxon>Craniata</taxon>
        <taxon>Vertebrata</taxon>
        <taxon>Euteleostomi</taxon>
        <taxon>Actinopterygii</taxon>
        <taxon>Neopterygii</taxon>
        <taxon>Teleostei</taxon>
        <taxon>Neoteleostei</taxon>
        <taxon>Acanthomorphata</taxon>
        <taxon>Eupercaria</taxon>
        <taxon>Perciformes</taxon>
        <taxon>Cottioidei</taxon>
        <taxon>Cottales</taxon>
        <taxon>Liparidae</taxon>
        <taxon>Liparis</taxon>
    </lineage>
</organism>
<proteinExistence type="predicted"/>
<dbReference type="Proteomes" id="UP000314294">
    <property type="component" value="Unassembled WGS sequence"/>
</dbReference>
<feature type="region of interest" description="Disordered" evidence="1">
    <location>
        <begin position="116"/>
        <end position="143"/>
    </location>
</feature>
<evidence type="ECO:0000313" key="2">
    <source>
        <dbReference type="EMBL" id="TNN45300.1"/>
    </source>
</evidence>
<protein>
    <submittedName>
        <fullName evidence="2">Uncharacterized protein</fullName>
    </submittedName>
</protein>
<evidence type="ECO:0000313" key="3">
    <source>
        <dbReference type="Proteomes" id="UP000314294"/>
    </source>
</evidence>
<gene>
    <name evidence="2" type="ORF">EYF80_044485</name>
</gene>
<comment type="caution">
    <text evidence="2">The sequence shown here is derived from an EMBL/GenBank/DDBJ whole genome shotgun (WGS) entry which is preliminary data.</text>
</comment>
<keyword evidence="3" id="KW-1185">Reference proteome</keyword>
<sequence length="143" mass="16406">MLLQHSDTRPQKDPNVSSHLTLFLLTTDSTTQYELHQLAQFSDVSHLPDKVHVWHVHIRYLVVEHLFMEGRRKMSRRIPAASQITLRRQLSPLSSLILPSHVSLNQEGSLLMRAQHNSSDDTSPHMKIHRGPQGNEAPVLPFR</sequence>
<name>A0A4Z2FWL3_9TELE</name>